<name>A0A5B9DUN4_9HYPH</name>
<comment type="similarity">
    <text evidence="5">Belongs to the creatininase superfamily.</text>
</comment>
<dbReference type="EMBL" id="CP041690">
    <property type="protein sequence ID" value="QEE22897.1"/>
    <property type="molecule type" value="Genomic_DNA"/>
</dbReference>
<dbReference type="InterPro" id="IPR003785">
    <property type="entry name" value="Creatininase/forma_Hydrolase"/>
</dbReference>
<evidence type="ECO:0000313" key="6">
    <source>
        <dbReference type="EMBL" id="QEE22897.1"/>
    </source>
</evidence>
<comment type="cofactor">
    <cofactor evidence="1">
        <name>Zn(2+)</name>
        <dbReference type="ChEBI" id="CHEBI:29105"/>
    </cofactor>
</comment>
<dbReference type="GO" id="GO:0016811">
    <property type="term" value="F:hydrolase activity, acting on carbon-nitrogen (but not peptide) bonds, in linear amides"/>
    <property type="evidence" value="ECO:0007669"/>
    <property type="project" value="TreeGrafter"/>
</dbReference>
<dbReference type="GO" id="GO:0009231">
    <property type="term" value="P:riboflavin biosynthetic process"/>
    <property type="evidence" value="ECO:0007669"/>
    <property type="project" value="TreeGrafter"/>
</dbReference>
<evidence type="ECO:0000256" key="2">
    <source>
        <dbReference type="ARBA" id="ARBA00022723"/>
    </source>
</evidence>
<accession>A0A5B9DUN4</accession>
<keyword evidence="7" id="KW-1185">Reference proteome</keyword>
<evidence type="ECO:0000256" key="4">
    <source>
        <dbReference type="ARBA" id="ARBA00022833"/>
    </source>
</evidence>
<dbReference type="Pfam" id="PF02633">
    <property type="entry name" value="Creatininase"/>
    <property type="match status" value="1"/>
</dbReference>
<keyword evidence="3" id="KW-0378">Hydrolase</keyword>
<evidence type="ECO:0000256" key="1">
    <source>
        <dbReference type="ARBA" id="ARBA00001947"/>
    </source>
</evidence>
<gene>
    <name evidence="6" type="ORF">FNA67_21335</name>
</gene>
<dbReference type="PANTHER" id="PTHR35005:SF1">
    <property type="entry name" value="2-AMINO-5-FORMYLAMINO-6-RIBOSYLAMINOPYRIMIDIN-4(3H)-ONE 5'-MONOPHOSPHATE DEFORMYLASE"/>
    <property type="match status" value="1"/>
</dbReference>
<sequence length="245" mass="26029">MLDVAKASWVQVKDAADRGVLAVLAVGAVEQHGAHLPLLTDTVLAAGVARRVAQGLDALLLPPVAYGDAWNNEGFAGTISLSPTTLRAVVEDIGRGLHRIGVKGLLTVNGHFGNREPIALAARTLAELGLPVLHLDYPKLEVFAGEVCDSAPAGNHFYHADEVETSMMLALAAETVAMDKAAPEYPAFPETFGLEPMQLSTFNRSGVFGDPRPATAEKGEALIRKIVEESLRLAAIWKTRHSIGL</sequence>
<dbReference type="Proteomes" id="UP000321062">
    <property type="component" value="Chromosome"/>
</dbReference>
<keyword evidence="2" id="KW-0479">Metal-binding</keyword>
<dbReference type="Gene3D" id="3.40.50.10310">
    <property type="entry name" value="Creatininase"/>
    <property type="match status" value="1"/>
</dbReference>
<reference evidence="6 7" key="1">
    <citation type="journal article" date="2015" name="Int. J. Syst. Evol. Microbiol.">
        <title>Youhaiella tibetensis gen. nov., sp. nov., isolated from subsurface sediment.</title>
        <authorList>
            <person name="Wang Y.X."/>
            <person name="Huang F.Q."/>
            <person name="Nogi Y."/>
            <person name="Pang S.J."/>
            <person name="Wang P.K."/>
            <person name="Lv J."/>
        </authorList>
    </citation>
    <scope>NUCLEOTIDE SEQUENCE [LARGE SCALE GENOMIC DNA]</scope>
    <source>
        <strain evidence="7">fig4</strain>
    </source>
</reference>
<evidence type="ECO:0000313" key="7">
    <source>
        <dbReference type="Proteomes" id="UP000321062"/>
    </source>
</evidence>
<proteinExistence type="inferred from homology"/>
<dbReference type="PANTHER" id="PTHR35005">
    <property type="entry name" value="3-DEHYDRO-SCYLLO-INOSOSE HYDROLASE"/>
    <property type="match status" value="1"/>
</dbReference>
<dbReference type="InterPro" id="IPR024087">
    <property type="entry name" value="Creatininase-like_sf"/>
</dbReference>
<evidence type="ECO:0000256" key="5">
    <source>
        <dbReference type="ARBA" id="ARBA00024029"/>
    </source>
</evidence>
<organism evidence="6 7">
    <name type="scientific">Paradevosia tibetensis</name>
    <dbReference type="NCBI Taxonomy" id="1447062"/>
    <lineage>
        <taxon>Bacteria</taxon>
        <taxon>Pseudomonadati</taxon>
        <taxon>Pseudomonadota</taxon>
        <taxon>Alphaproteobacteria</taxon>
        <taxon>Hyphomicrobiales</taxon>
        <taxon>Devosiaceae</taxon>
        <taxon>Paradevosia</taxon>
    </lineage>
</organism>
<protein>
    <submittedName>
        <fullName evidence="6">Creatininase family protein</fullName>
    </submittedName>
</protein>
<dbReference type="SUPFAM" id="SSF102215">
    <property type="entry name" value="Creatininase"/>
    <property type="match status" value="1"/>
</dbReference>
<dbReference type="AlphaFoldDB" id="A0A5B9DUN4"/>
<dbReference type="GO" id="GO:0046872">
    <property type="term" value="F:metal ion binding"/>
    <property type="evidence" value="ECO:0007669"/>
    <property type="project" value="UniProtKB-KW"/>
</dbReference>
<dbReference type="KEGG" id="yti:FNA67_21335"/>
<dbReference type="OrthoDB" id="9801445at2"/>
<keyword evidence="4" id="KW-0862">Zinc</keyword>
<evidence type="ECO:0000256" key="3">
    <source>
        <dbReference type="ARBA" id="ARBA00022801"/>
    </source>
</evidence>